<name>A0ABR4B619_9LECA</name>
<sequence>MLAGKVKIYTAEDGTAAVPRYARHEWIRFVRPAHLLSRKQRECQEKWMEEQGEDIVQRLKNMEDVAEAWTEPKDGEKRDFLPELVFHDWRTAVGKGVDREECIWCCRLCV</sequence>
<evidence type="ECO:0000313" key="1">
    <source>
        <dbReference type="EMBL" id="KAL2053289.1"/>
    </source>
</evidence>
<accession>A0ABR4B619</accession>
<protein>
    <submittedName>
        <fullName evidence="1">Uncharacterized protein</fullName>
    </submittedName>
</protein>
<gene>
    <name evidence="1" type="ORF">ABVK25_006282</name>
</gene>
<proteinExistence type="predicted"/>
<evidence type="ECO:0000313" key="2">
    <source>
        <dbReference type="Proteomes" id="UP001590951"/>
    </source>
</evidence>
<comment type="caution">
    <text evidence="1">The sequence shown here is derived from an EMBL/GenBank/DDBJ whole genome shotgun (WGS) entry which is preliminary data.</text>
</comment>
<reference evidence="1 2" key="1">
    <citation type="submission" date="2024-09" db="EMBL/GenBank/DDBJ databases">
        <title>Rethinking Asexuality: The Enigmatic Case of Functional Sexual Genes in Lepraria (Stereocaulaceae).</title>
        <authorList>
            <person name="Doellman M."/>
            <person name="Sun Y."/>
            <person name="Barcenas-Pena A."/>
            <person name="Lumbsch H.T."/>
            <person name="Grewe F."/>
        </authorList>
    </citation>
    <scope>NUCLEOTIDE SEQUENCE [LARGE SCALE GENOMIC DNA]</scope>
    <source>
        <strain evidence="1 2">Grewe 0041</strain>
    </source>
</reference>
<keyword evidence="2" id="KW-1185">Reference proteome</keyword>
<dbReference type="EMBL" id="JBHFEH010000021">
    <property type="protein sequence ID" value="KAL2053289.1"/>
    <property type="molecule type" value="Genomic_DNA"/>
</dbReference>
<organism evidence="1 2">
    <name type="scientific">Lepraria finkii</name>
    <dbReference type="NCBI Taxonomy" id="1340010"/>
    <lineage>
        <taxon>Eukaryota</taxon>
        <taxon>Fungi</taxon>
        <taxon>Dikarya</taxon>
        <taxon>Ascomycota</taxon>
        <taxon>Pezizomycotina</taxon>
        <taxon>Lecanoromycetes</taxon>
        <taxon>OSLEUM clade</taxon>
        <taxon>Lecanoromycetidae</taxon>
        <taxon>Lecanorales</taxon>
        <taxon>Lecanorineae</taxon>
        <taxon>Stereocaulaceae</taxon>
        <taxon>Lepraria</taxon>
    </lineage>
</organism>
<dbReference type="Proteomes" id="UP001590951">
    <property type="component" value="Unassembled WGS sequence"/>
</dbReference>